<keyword evidence="3" id="KW-1185">Reference proteome</keyword>
<dbReference type="EMBL" id="BNJF01000005">
    <property type="protein sequence ID" value="GHO49556.1"/>
    <property type="molecule type" value="Genomic_DNA"/>
</dbReference>
<feature type="transmembrane region" description="Helical" evidence="1">
    <location>
        <begin position="47"/>
        <end position="69"/>
    </location>
</feature>
<keyword evidence="1" id="KW-0812">Transmembrane</keyword>
<name>A0A8J3MX26_9CHLR</name>
<keyword evidence="1" id="KW-1133">Transmembrane helix</keyword>
<protein>
    <submittedName>
        <fullName evidence="2">Uncharacterized protein</fullName>
    </submittedName>
</protein>
<comment type="caution">
    <text evidence="2">The sequence shown here is derived from an EMBL/GenBank/DDBJ whole genome shotgun (WGS) entry which is preliminary data.</text>
</comment>
<gene>
    <name evidence="2" type="ORF">KSX_77190</name>
</gene>
<keyword evidence="1" id="KW-0472">Membrane</keyword>
<feature type="transmembrane region" description="Helical" evidence="1">
    <location>
        <begin position="75"/>
        <end position="98"/>
    </location>
</feature>
<accession>A0A8J3MX26</accession>
<proteinExistence type="predicted"/>
<dbReference type="RefSeq" id="WP_220198667.1">
    <property type="nucleotide sequence ID" value="NZ_BNJF01000005.1"/>
</dbReference>
<reference evidence="2" key="1">
    <citation type="submission" date="2020-10" db="EMBL/GenBank/DDBJ databases">
        <title>Taxonomic study of unclassified bacteria belonging to the class Ktedonobacteria.</title>
        <authorList>
            <person name="Yabe S."/>
            <person name="Wang C.M."/>
            <person name="Zheng Y."/>
            <person name="Sakai Y."/>
            <person name="Cavaletti L."/>
            <person name="Monciardini P."/>
            <person name="Donadio S."/>
        </authorList>
    </citation>
    <scope>NUCLEOTIDE SEQUENCE</scope>
    <source>
        <strain evidence="2">SOSP1-1</strain>
    </source>
</reference>
<evidence type="ECO:0000313" key="3">
    <source>
        <dbReference type="Proteomes" id="UP000612362"/>
    </source>
</evidence>
<evidence type="ECO:0000313" key="2">
    <source>
        <dbReference type="EMBL" id="GHO49556.1"/>
    </source>
</evidence>
<evidence type="ECO:0000256" key="1">
    <source>
        <dbReference type="SAM" id="Phobius"/>
    </source>
</evidence>
<sequence>MQEQDFRIFEAQGVLQRVWRHDYPPTWQVFLGPIVTASTCLLRLAQFLLGAIAVLMVLLTIVGVVGITLDKGFDIGYIVVLGIVLVVAAGLVGLIMLLQRGVRAAEQQARGKPRRTMVVTPENVVAYERGKTRAIYFAHIAQMRLRVKANTTTTTTFSTSVGPDGSVTSTPMTTTTPAAPSIWLDLTYRNGEQGIWKISLLPQDTIAQTILDAFTRYRLDHGY</sequence>
<dbReference type="Proteomes" id="UP000612362">
    <property type="component" value="Unassembled WGS sequence"/>
</dbReference>
<dbReference type="AlphaFoldDB" id="A0A8J3MX26"/>
<organism evidence="2 3">
    <name type="scientific">Ktedonospora formicarum</name>
    <dbReference type="NCBI Taxonomy" id="2778364"/>
    <lineage>
        <taxon>Bacteria</taxon>
        <taxon>Bacillati</taxon>
        <taxon>Chloroflexota</taxon>
        <taxon>Ktedonobacteria</taxon>
        <taxon>Ktedonobacterales</taxon>
        <taxon>Ktedonobacteraceae</taxon>
        <taxon>Ktedonospora</taxon>
    </lineage>
</organism>